<comment type="caution">
    <text evidence="1">The sequence shown here is derived from an EMBL/GenBank/DDBJ whole genome shotgun (WGS) entry which is preliminary data.</text>
</comment>
<name>A0A2W5TWU8_9BACT</name>
<evidence type="ECO:0000313" key="2">
    <source>
        <dbReference type="Proteomes" id="UP000249061"/>
    </source>
</evidence>
<evidence type="ECO:0000313" key="1">
    <source>
        <dbReference type="EMBL" id="PZR16806.1"/>
    </source>
</evidence>
<reference evidence="1 2" key="1">
    <citation type="submission" date="2017-08" db="EMBL/GenBank/DDBJ databases">
        <title>Infants hospitalized years apart are colonized by the same room-sourced microbial strains.</title>
        <authorList>
            <person name="Brooks B."/>
            <person name="Olm M.R."/>
            <person name="Firek B.A."/>
            <person name="Baker R."/>
            <person name="Thomas B.C."/>
            <person name="Morowitz M.J."/>
            <person name="Banfield J.F."/>
        </authorList>
    </citation>
    <scope>NUCLEOTIDE SEQUENCE [LARGE SCALE GENOMIC DNA]</scope>
    <source>
        <strain evidence="1">S2_003_000_R2_14</strain>
    </source>
</reference>
<dbReference type="AlphaFoldDB" id="A0A2W5TWU8"/>
<accession>A0A2W5TWU8</accession>
<dbReference type="EMBL" id="QFQP01000003">
    <property type="protein sequence ID" value="PZR16806.1"/>
    <property type="molecule type" value="Genomic_DNA"/>
</dbReference>
<organism evidence="1 2">
    <name type="scientific">Archangium gephyra</name>
    <dbReference type="NCBI Taxonomy" id="48"/>
    <lineage>
        <taxon>Bacteria</taxon>
        <taxon>Pseudomonadati</taxon>
        <taxon>Myxococcota</taxon>
        <taxon>Myxococcia</taxon>
        <taxon>Myxococcales</taxon>
        <taxon>Cystobacterineae</taxon>
        <taxon>Archangiaceae</taxon>
        <taxon>Archangium</taxon>
    </lineage>
</organism>
<proteinExistence type="predicted"/>
<dbReference type="Proteomes" id="UP000249061">
    <property type="component" value="Unassembled WGS sequence"/>
</dbReference>
<dbReference type="PROSITE" id="PS51257">
    <property type="entry name" value="PROKAR_LIPOPROTEIN"/>
    <property type="match status" value="1"/>
</dbReference>
<gene>
    <name evidence="1" type="ORF">DI536_06550</name>
</gene>
<sequence>MRSTSPTSQPNAFANCHICSSLGCAAERLSAYTASVSSITTMLAGDESSDLPKPVDTRSITSSSYADASCCSASSAWKVAFLPRDLAPAFLHPDSVQMPLCSRLKA</sequence>
<protein>
    <submittedName>
        <fullName evidence="1">Uncharacterized protein</fullName>
    </submittedName>
</protein>